<keyword evidence="3" id="KW-1185">Reference proteome</keyword>
<protein>
    <submittedName>
        <fullName evidence="2">DUF4249 family protein</fullName>
    </submittedName>
</protein>
<evidence type="ECO:0000256" key="1">
    <source>
        <dbReference type="SAM" id="SignalP"/>
    </source>
</evidence>
<dbReference type="Proteomes" id="UP000479132">
    <property type="component" value="Unassembled WGS sequence"/>
</dbReference>
<dbReference type="InterPro" id="IPR025345">
    <property type="entry name" value="DUF4249"/>
</dbReference>
<reference evidence="2 3" key="1">
    <citation type="submission" date="2020-02" db="EMBL/GenBank/DDBJ databases">
        <title>Aliifodinibius halophilus 2W32, complete genome.</title>
        <authorList>
            <person name="Li Y."/>
            <person name="Wu S."/>
        </authorList>
    </citation>
    <scope>NUCLEOTIDE SEQUENCE [LARGE SCALE GENOMIC DNA]</scope>
    <source>
        <strain evidence="2 3">2W32</strain>
    </source>
</reference>
<feature type="chain" id="PRO_5026861224" evidence="1">
    <location>
        <begin position="21"/>
        <end position="299"/>
    </location>
</feature>
<sequence>MKKLSLLFFAIILLSGCALYEQDSYQENYVVESYLVAGDELPKVRLSTTSPISKKYKFEDNTVSNANVEVRRLTPDSSVAETYAYLEQESGIYKPQNSITVQDHQLYGLHITTDKGDEITATTFVPGNFKTVNELQEEYMYQGSQQIEVITTPSQYLTNRQAYYIFTVNAVNPDTASLTPFYMDQVLNGDSEIEDFYINSSGIINEKNYDRNENNNIQLTVPWLAIAFYDTNNVVANAIDNNMYDFLRSQDVQTGGSTLSPGEIQNINYNISGGIGIFGSMASDTNQVVISKPDQSNGS</sequence>
<dbReference type="AlphaFoldDB" id="A0A6M1T5E1"/>
<name>A0A6M1T5E1_9BACT</name>
<evidence type="ECO:0000313" key="2">
    <source>
        <dbReference type="EMBL" id="NGP87853.1"/>
    </source>
</evidence>
<keyword evidence="1" id="KW-0732">Signal</keyword>
<comment type="caution">
    <text evidence="2">The sequence shown here is derived from an EMBL/GenBank/DDBJ whole genome shotgun (WGS) entry which is preliminary data.</text>
</comment>
<dbReference type="Pfam" id="PF14054">
    <property type="entry name" value="DUF4249"/>
    <property type="match status" value="1"/>
</dbReference>
<dbReference type="RefSeq" id="WP_165266988.1">
    <property type="nucleotide sequence ID" value="NZ_JAALLS010000005.1"/>
</dbReference>
<dbReference type="PROSITE" id="PS51257">
    <property type="entry name" value="PROKAR_LIPOPROTEIN"/>
    <property type="match status" value="1"/>
</dbReference>
<evidence type="ECO:0000313" key="3">
    <source>
        <dbReference type="Proteomes" id="UP000479132"/>
    </source>
</evidence>
<gene>
    <name evidence="2" type="ORF">G3569_05780</name>
</gene>
<feature type="signal peptide" evidence="1">
    <location>
        <begin position="1"/>
        <end position="20"/>
    </location>
</feature>
<organism evidence="2 3">
    <name type="scientific">Fodinibius halophilus</name>
    <dbReference type="NCBI Taxonomy" id="1736908"/>
    <lineage>
        <taxon>Bacteria</taxon>
        <taxon>Pseudomonadati</taxon>
        <taxon>Balneolota</taxon>
        <taxon>Balneolia</taxon>
        <taxon>Balneolales</taxon>
        <taxon>Balneolaceae</taxon>
        <taxon>Fodinibius</taxon>
    </lineage>
</organism>
<dbReference type="EMBL" id="JAALLS010000005">
    <property type="protein sequence ID" value="NGP87853.1"/>
    <property type="molecule type" value="Genomic_DNA"/>
</dbReference>
<proteinExistence type="predicted"/>
<accession>A0A6M1T5E1</accession>